<dbReference type="EMBL" id="AVOT02008674">
    <property type="protein sequence ID" value="MBW0486474.1"/>
    <property type="molecule type" value="Genomic_DNA"/>
</dbReference>
<organism evidence="4 5">
    <name type="scientific">Austropuccinia psidii MF-1</name>
    <dbReference type="NCBI Taxonomy" id="1389203"/>
    <lineage>
        <taxon>Eukaryota</taxon>
        <taxon>Fungi</taxon>
        <taxon>Dikarya</taxon>
        <taxon>Basidiomycota</taxon>
        <taxon>Pucciniomycotina</taxon>
        <taxon>Pucciniomycetes</taxon>
        <taxon>Pucciniales</taxon>
        <taxon>Sphaerophragmiaceae</taxon>
        <taxon>Austropuccinia</taxon>
    </lineage>
</organism>
<comment type="caution">
    <text evidence="4">The sequence shown here is derived from an EMBL/GenBank/DDBJ whole genome shotgun (WGS) entry which is preliminary data.</text>
</comment>
<proteinExistence type="predicted"/>
<name>A0A9Q3H1D7_9BASI</name>
<gene>
    <name evidence="4" type="ORF">O181_026189</name>
</gene>
<keyword evidence="2" id="KW-0812">Transmembrane</keyword>
<keyword evidence="2" id="KW-1133">Transmembrane helix</keyword>
<keyword evidence="5" id="KW-1185">Reference proteome</keyword>
<evidence type="ECO:0000256" key="1">
    <source>
        <dbReference type="SAM" id="MobiDB-lite"/>
    </source>
</evidence>
<evidence type="ECO:0000313" key="4">
    <source>
        <dbReference type="EMBL" id="MBW0486474.1"/>
    </source>
</evidence>
<feature type="transmembrane region" description="Helical" evidence="2">
    <location>
        <begin position="176"/>
        <end position="196"/>
    </location>
</feature>
<dbReference type="AlphaFoldDB" id="A0A9Q3H1D7"/>
<feature type="compositionally biased region" description="Polar residues" evidence="1">
    <location>
        <begin position="98"/>
        <end position="121"/>
    </location>
</feature>
<sequence length="206" mass="22694">MLVSAYSLVYALSLLLLLLVSLSIPTLEKVLSKIEISLSQRTDFAGQNTSFIRVIESSNQKPKCNNKKHNSSAPNSEEECFKVHPEKLEAFRTRRAARNQNKDTSPQAFASYSETGSSEISNLDSGASYSLFKDCSRFIFTNPSRILLSLEDGNSIISTAIGMAVTPSNDCSLIHIHNFLVVSSVATPLVALAPFLRKRCIFLRMG</sequence>
<keyword evidence="2" id="KW-0472">Membrane</keyword>
<dbReference type="Proteomes" id="UP000765509">
    <property type="component" value="Unassembled WGS sequence"/>
</dbReference>
<evidence type="ECO:0000256" key="2">
    <source>
        <dbReference type="SAM" id="Phobius"/>
    </source>
</evidence>
<protein>
    <submittedName>
        <fullName evidence="4">Uncharacterized protein</fullName>
    </submittedName>
</protein>
<feature type="signal peptide" evidence="3">
    <location>
        <begin position="1"/>
        <end position="23"/>
    </location>
</feature>
<reference evidence="4" key="1">
    <citation type="submission" date="2021-03" db="EMBL/GenBank/DDBJ databases">
        <title>Draft genome sequence of rust myrtle Austropuccinia psidii MF-1, a brazilian biotype.</title>
        <authorList>
            <person name="Quecine M.C."/>
            <person name="Pachon D.M.R."/>
            <person name="Bonatelli M.L."/>
            <person name="Correr F.H."/>
            <person name="Franceschini L.M."/>
            <person name="Leite T.F."/>
            <person name="Margarido G.R.A."/>
            <person name="Almeida C.A."/>
            <person name="Ferrarezi J.A."/>
            <person name="Labate C.A."/>
        </authorList>
    </citation>
    <scope>NUCLEOTIDE SEQUENCE</scope>
    <source>
        <strain evidence="4">MF-1</strain>
    </source>
</reference>
<accession>A0A9Q3H1D7</accession>
<evidence type="ECO:0000256" key="3">
    <source>
        <dbReference type="SAM" id="SignalP"/>
    </source>
</evidence>
<evidence type="ECO:0000313" key="5">
    <source>
        <dbReference type="Proteomes" id="UP000765509"/>
    </source>
</evidence>
<feature type="chain" id="PRO_5040302445" evidence="3">
    <location>
        <begin position="24"/>
        <end position="206"/>
    </location>
</feature>
<feature type="region of interest" description="Disordered" evidence="1">
    <location>
        <begin position="96"/>
        <end position="121"/>
    </location>
</feature>
<keyword evidence="3" id="KW-0732">Signal</keyword>
<dbReference type="OrthoDB" id="2663223at2759"/>